<dbReference type="NCBIfam" id="TIGR00566">
    <property type="entry name" value="trpG_papA"/>
    <property type="match status" value="1"/>
</dbReference>
<dbReference type="CDD" id="cd01743">
    <property type="entry name" value="GATase1_Anthranilate_Synthase"/>
    <property type="match status" value="1"/>
</dbReference>
<evidence type="ECO:0000256" key="4">
    <source>
        <dbReference type="ARBA" id="ARBA00022962"/>
    </source>
</evidence>
<evidence type="ECO:0000313" key="8">
    <source>
        <dbReference type="EMBL" id="KAA9005472.1"/>
    </source>
</evidence>
<dbReference type="PRINTS" id="PR00099">
    <property type="entry name" value="CPSGATASE"/>
</dbReference>
<dbReference type="InterPro" id="IPR017926">
    <property type="entry name" value="GATASE"/>
</dbReference>
<keyword evidence="4" id="KW-0315">Glutamine amidotransferase</keyword>
<dbReference type="Gene3D" id="3.40.50.880">
    <property type="match status" value="1"/>
</dbReference>
<accession>A0A5J5GCE9</accession>
<dbReference type="Pfam" id="PF00425">
    <property type="entry name" value="Chorismate_bind"/>
    <property type="match status" value="1"/>
</dbReference>
<dbReference type="SUPFAM" id="SSF56322">
    <property type="entry name" value="ADC synthase"/>
    <property type="match status" value="1"/>
</dbReference>
<dbReference type="PRINTS" id="PR00097">
    <property type="entry name" value="ANTSNTHASEII"/>
</dbReference>
<feature type="domain" description="Anthranilate synthase component I N-terminal" evidence="7">
    <location>
        <begin position="240"/>
        <end position="369"/>
    </location>
</feature>
<evidence type="ECO:0000313" key="9">
    <source>
        <dbReference type="Proteomes" id="UP000367750"/>
    </source>
</evidence>
<dbReference type="InterPro" id="IPR029062">
    <property type="entry name" value="Class_I_gatase-like"/>
</dbReference>
<dbReference type="Gene3D" id="3.60.120.10">
    <property type="entry name" value="Anthranilate synthase"/>
    <property type="match status" value="1"/>
</dbReference>
<dbReference type="GO" id="GO:0008153">
    <property type="term" value="P:4-aminobenzoate biosynthetic process"/>
    <property type="evidence" value="ECO:0007669"/>
    <property type="project" value="TreeGrafter"/>
</dbReference>
<dbReference type="PANTHER" id="PTHR11236">
    <property type="entry name" value="AMINOBENZOATE/ANTHRANILATE SYNTHASE"/>
    <property type="match status" value="1"/>
</dbReference>
<evidence type="ECO:0000256" key="3">
    <source>
        <dbReference type="ARBA" id="ARBA00022679"/>
    </source>
</evidence>
<dbReference type="PROSITE" id="PS51273">
    <property type="entry name" value="GATASE_TYPE_1"/>
    <property type="match status" value="1"/>
</dbReference>
<dbReference type="PANTHER" id="PTHR11236:SF18">
    <property type="entry name" value="AMINODEOXYCHORISMATE SYNTHASE"/>
    <property type="match status" value="1"/>
</dbReference>
<dbReference type="Proteomes" id="UP000367750">
    <property type="component" value="Unassembled WGS sequence"/>
</dbReference>
<dbReference type="Pfam" id="PF00117">
    <property type="entry name" value="GATase"/>
    <property type="match status" value="1"/>
</dbReference>
<name>A0A5J5GCE9_9BACL</name>
<organism evidence="8 9">
    <name type="scientific">Paenibacillus spiritus</name>
    <dbReference type="NCBI Taxonomy" id="2496557"/>
    <lineage>
        <taxon>Bacteria</taxon>
        <taxon>Bacillati</taxon>
        <taxon>Bacillota</taxon>
        <taxon>Bacilli</taxon>
        <taxon>Bacillales</taxon>
        <taxon>Paenibacillaceae</taxon>
        <taxon>Paenibacillus</taxon>
    </lineage>
</organism>
<dbReference type="GO" id="GO:0000162">
    <property type="term" value="P:L-tryptophan biosynthetic process"/>
    <property type="evidence" value="ECO:0007669"/>
    <property type="project" value="TreeGrafter"/>
</dbReference>
<evidence type="ECO:0000259" key="7">
    <source>
        <dbReference type="Pfam" id="PF04715"/>
    </source>
</evidence>
<dbReference type="Pfam" id="PF04715">
    <property type="entry name" value="Anth_synt_I_N"/>
    <property type="match status" value="1"/>
</dbReference>
<keyword evidence="8" id="KW-0032">Aminotransferase</keyword>
<feature type="domain" description="Glutamine amidotransferase" evidence="5">
    <location>
        <begin position="8"/>
        <end position="188"/>
    </location>
</feature>
<dbReference type="FunFam" id="3.40.50.880:FF:000003">
    <property type="entry name" value="Anthranilate synthase component II"/>
    <property type="match status" value="1"/>
</dbReference>
<dbReference type="EMBL" id="VYKK01000008">
    <property type="protein sequence ID" value="KAA9005472.1"/>
    <property type="molecule type" value="Genomic_DNA"/>
</dbReference>
<reference evidence="8 9" key="1">
    <citation type="submission" date="2019-09" db="EMBL/GenBank/DDBJ databases">
        <title>Bacillus ochoae sp. nov., Paenibacillus whitsoniae sp. nov., Paenibacillus spiritus sp. nov. Isolated from the Mars Exploration Rover during spacecraft assembly.</title>
        <authorList>
            <person name="Seuylemezian A."/>
            <person name="Vaishampayan P."/>
        </authorList>
    </citation>
    <scope>NUCLEOTIDE SEQUENCE [LARGE SCALE GENOMIC DNA]</scope>
    <source>
        <strain evidence="8 9">MER_111</strain>
    </source>
</reference>
<gene>
    <name evidence="8" type="primary">pabB</name>
    <name evidence="8" type="ORF">F4V43_08365</name>
</gene>
<keyword evidence="3 8" id="KW-0808">Transferase</keyword>
<dbReference type="NCBIfam" id="TIGR00553">
    <property type="entry name" value="pabB"/>
    <property type="match status" value="1"/>
</dbReference>
<evidence type="ECO:0000256" key="2">
    <source>
        <dbReference type="ARBA" id="ARBA00013139"/>
    </source>
</evidence>
<dbReference type="InterPro" id="IPR005801">
    <property type="entry name" value="ADC_synthase"/>
</dbReference>
<dbReference type="GO" id="GO:0009396">
    <property type="term" value="P:folic acid-containing compound biosynthetic process"/>
    <property type="evidence" value="ECO:0007669"/>
    <property type="project" value="InterPro"/>
</dbReference>
<evidence type="ECO:0000259" key="5">
    <source>
        <dbReference type="Pfam" id="PF00117"/>
    </source>
</evidence>
<dbReference type="AlphaFoldDB" id="A0A5J5GCE9"/>
<feature type="domain" description="Chorismate-utilising enzyme C-terminal" evidence="6">
    <location>
        <begin position="424"/>
        <end position="678"/>
    </location>
</feature>
<dbReference type="PRINTS" id="PR00096">
    <property type="entry name" value="GATASE"/>
</dbReference>
<dbReference type="InterPro" id="IPR019999">
    <property type="entry name" value="Anth_synth_I-like"/>
</dbReference>
<dbReference type="InterPro" id="IPR006221">
    <property type="entry name" value="TrpG/PapA_dom"/>
</dbReference>
<dbReference type="OrthoDB" id="9803598at2"/>
<dbReference type="InterPro" id="IPR015890">
    <property type="entry name" value="Chorismate_C"/>
</dbReference>
<dbReference type="InterPro" id="IPR005802">
    <property type="entry name" value="ADC_synth_comp_1"/>
</dbReference>
<dbReference type="GO" id="GO:0046820">
    <property type="term" value="F:4-amino-4-deoxychorismate synthase activity"/>
    <property type="evidence" value="ECO:0007669"/>
    <property type="project" value="UniProtKB-EC"/>
</dbReference>
<keyword evidence="9" id="KW-1185">Reference proteome</keyword>
<proteinExistence type="inferred from homology"/>
<dbReference type="GO" id="GO:0005737">
    <property type="term" value="C:cytoplasm"/>
    <property type="evidence" value="ECO:0007669"/>
    <property type="project" value="TreeGrafter"/>
</dbReference>
<evidence type="ECO:0000259" key="6">
    <source>
        <dbReference type="Pfam" id="PF00425"/>
    </source>
</evidence>
<sequence length="703" mass="78663">MPNQIHTLLIDNYDSFTYNLYQIISEVNGTPPVVVRNDADWRTIPLENIDNIVISPGPGRPDREDDFGISATAILHSGLPVLGVCLGHQGIAHLFGGRIHHAPEPMHGRISPVFHKGTDIFSGLPSPFSVVRYHSLVATELSEDLEAIAWSPDGLVMGLRHRSLPIWGVQFHPESICSEFGRELLTNFRDLTPSRTERVRSQQAVDPVAASSSAKYRIQYRRLDVFPDAETTFRELFLTSEHGFWLDSSHVVEGLSRFSYMGDGSGVHAEYMTYRVAEGVVRIHRNGQETLSVHQPFFDYLDEQIQLRHTPAPEGLPFAFNLGYVGYIGYELKAETCGRNRNDSATPDAALLFADRFMVLDHLEKTTYLVCLSVDADDREAIAWFDSMERRLARLPRQLNTQDPSPALTAVPEHNLNLKFRHDRESYLKLIDACKEKIRNGESYEICLTNMATLPTTIDPWTTYTHLRRISPVPYGAFLHYPDLSVLSASPERFLTINEERVVESKPIKGTRKRGITPSEDEQLRNELLSQEKDRAENLMIVDLVRNDFNTVCTVNSVHVPRIFYVETYKPVHQLISTIRGTLRPDKSTVDCIRAAFPGGSMTGAPKIRTMEIIDRLEDGPRGIYSGGIGWFALSGLADLSIVIRTIVVGADSVTFGVGGAITALSDPEEEYEETQVKARAMISAITMSSQDAASLAWSGDFT</sequence>
<comment type="caution">
    <text evidence="8">The sequence shown here is derived from an EMBL/GenBank/DDBJ whole genome shotgun (WGS) entry which is preliminary data.</text>
</comment>
<dbReference type="RefSeq" id="WP_150457785.1">
    <property type="nucleotide sequence ID" value="NZ_VYKK01000008.1"/>
</dbReference>
<dbReference type="InterPro" id="IPR006805">
    <property type="entry name" value="Anth_synth_I_N"/>
</dbReference>
<dbReference type="SUPFAM" id="SSF52317">
    <property type="entry name" value="Class I glutamine amidotransferase-like"/>
    <property type="match status" value="1"/>
</dbReference>
<evidence type="ECO:0000256" key="1">
    <source>
        <dbReference type="ARBA" id="ARBA00005970"/>
    </source>
</evidence>
<protein>
    <recommendedName>
        <fullName evidence="2">aminodeoxychorismate synthase</fullName>
        <ecNumber evidence="2">2.6.1.85</ecNumber>
    </recommendedName>
</protein>
<comment type="similarity">
    <text evidence="1">In the C-terminal section; belongs to the anthranilate synthase component I family.</text>
</comment>
<dbReference type="EC" id="2.6.1.85" evidence="2"/>